<dbReference type="EMBL" id="NCSJ02000104">
    <property type="protein sequence ID" value="RFU30289.1"/>
    <property type="molecule type" value="Genomic_DNA"/>
</dbReference>
<comment type="caution">
    <text evidence="5">The sequence shown here is derived from an EMBL/GenBank/DDBJ whole genome shotgun (WGS) entry which is preliminary data.</text>
</comment>
<dbReference type="Gene3D" id="3.40.50.1820">
    <property type="entry name" value="alpha/beta hydrolase"/>
    <property type="match status" value="2"/>
</dbReference>
<feature type="non-terminal residue" evidence="5">
    <location>
        <position position="1"/>
    </location>
</feature>
<dbReference type="AlphaFoldDB" id="A0A3E2HA59"/>
<reference evidence="5 6" key="1">
    <citation type="submission" date="2018-05" db="EMBL/GenBank/DDBJ databases">
        <title>Draft genome sequence of Scytalidium lignicola DSM 105466, a ubiquitous saprotrophic fungus.</title>
        <authorList>
            <person name="Buettner E."/>
            <person name="Gebauer A.M."/>
            <person name="Hofrichter M."/>
            <person name="Liers C."/>
            <person name="Kellner H."/>
        </authorList>
    </citation>
    <scope>NUCLEOTIDE SEQUENCE [LARGE SCALE GENOMIC DNA]</scope>
    <source>
        <strain evidence="5 6">DSM 105466</strain>
    </source>
</reference>
<proteinExistence type="inferred from homology"/>
<evidence type="ECO:0000256" key="1">
    <source>
        <dbReference type="ARBA" id="ARBA00005964"/>
    </source>
</evidence>
<protein>
    <recommendedName>
        <fullName evidence="4">Carboxylesterase type B domain-containing protein</fullName>
    </recommendedName>
</protein>
<feature type="domain" description="Carboxylesterase type B" evidence="4">
    <location>
        <begin position="36"/>
        <end position="367"/>
    </location>
</feature>
<evidence type="ECO:0000256" key="2">
    <source>
        <dbReference type="ARBA" id="ARBA00022801"/>
    </source>
</evidence>
<feature type="chain" id="PRO_5017652326" description="Carboxylesterase type B domain-containing protein" evidence="3">
    <location>
        <begin position="19"/>
        <end position="527"/>
    </location>
</feature>
<keyword evidence="2" id="KW-0378">Hydrolase</keyword>
<evidence type="ECO:0000313" key="6">
    <source>
        <dbReference type="Proteomes" id="UP000258309"/>
    </source>
</evidence>
<feature type="non-terminal residue" evidence="5">
    <location>
        <position position="527"/>
    </location>
</feature>
<dbReference type="PANTHER" id="PTHR43918:SF4">
    <property type="entry name" value="CARBOXYLIC ESTER HYDROLASE"/>
    <property type="match status" value="1"/>
</dbReference>
<dbReference type="STRING" id="5539.A0A3E2HA59"/>
<evidence type="ECO:0000256" key="3">
    <source>
        <dbReference type="SAM" id="SignalP"/>
    </source>
</evidence>
<evidence type="ECO:0000259" key="4">
    <source>
        <dbReference type="Pfam" id="PF00135"/>
    </source>
</evidence>
<dbReference type="InterPro" id="IPR002018">
    <property type="entry name" value="CarbesteraseB"/>
</dbReference>
<name>A0A3E2HA59_SCYLI</name>
<organism evidence="5 6">
    <name type="scientific">Scytalidium lignicola</name>
    <name type="common">Hyphomycete</name>
    <dbReference type="NCBI Taxonomy" id="5539"/>
    <lineage>
        <taxon>Eukaryota</taxon>
        <taxon>Fungi</taxon>
        <taxon>Dikarya</taxon>
        <taxon>Ascomycota</taxon>
        <taxon>Pezizomycotina</taxon>
        <taxon>Leotiomycetes</taxon>
        <taxon>Leotiomycetes incertae sedis</taxon>
        <taxon>Scytalidium</taxon>
    </lineage>
</organism>
<feature type="signal peptide" evidence="3">
    <location>
        <begin position="1"/>
        <end position="18"/>
    </location>
</feature>
<keyword evidence="6" id="KW-1185">Reference proteome</keyword>
<dbReference type="PANTHER" id="PTHR43918">
    <property type="entry name" value="ACETYLCHOLINESTERASE"/>
    <property type="match status" value="1"/>
</dbReference>
<sequence>MKFTTSVALSLLPLLSAALPTTSETQQAPIGAPVSTTSGTYVGHAAPGVSGVSEYLGIRYAQSTAPPRRFQAPVAFNSSGDFEAIAFVGFACPYSAAPNVTGFPGLLPPFQHIYDAFEGTQSGLKQMSEDCLSINVWTPNPSPTANLPVVVFIYGGRFSSGSDNSSFYVGQNVASSGEVVFVNLNYRVGIFGFSGAPGMTQNIGLLDQRLALEWVKSNIQQFGGDPTKILIVGQSVGGLSVDYHTYAWPEDPIAHAVMSISGTAASAQPLNASIMEQNWFTAARAVDCPTSGDAVHCMQNQTFQELLVAVSKVPALPSKALAQPVFQETIVEVVVFSDYPQRGEAGQFAKIPYLLGNLDNEAGFYKLLAFISKVNLTNTQWDDFNLQAFTCATSIEAANRVNNGVTAYRYRGFFDFEDLRIYPTSGAYHGSDLNMWFSNAPLQAQAPNTQVEQASTVYMTNALIAFATDPENGLLDFGWLKYTVDGAATLVRVGYNNETTASFVSPAVFDGPCVGFDGDTSLGMGAM</sequence>
<dbReference type="GO" id="GO:0052689">
    <property type="term" value="F:carboxylic ester hydrolase activity"/>
    <property type="evidence" value="ECO:0007669"/>
    <property type="project" value="TreeGrafter"/>
</dbReference>
<evidence type="ECO:0000313" key="5">
    <source>
        <dbReference type="EMBL" id="RFU30289.1"/>
    </source>
</evidence>
<accession>A0A3E2HA59</accession>
<comment type="similarity">
    <text evidence="1">Belongs to the type-B carboxylesterase/lipase family.</text>
</comment>
<dbReference type="OrthoDB" id="408631at2759"/>
<dbReference type="InterPro" id="IPR050654">
    <property type="entry name" value="AChE-related_enzymes"/>
</dbReference>
<dbReference type="OMA" id="HEDGWYR"/>
<gene>
    <name evidence="5" type="ORF">B7463_g6057</name>
</gene>
<dbReference type="Proteomes" id="UP000258309">
    <property type="component" value="Unassembled WGS sequence"/>
</dbReference>
<dbReference type="InterPro" id="IPR029058">
    <property type="entry name" value="AB_hydrolase_fold"/>
</dbReference>
<keyword evidence="3" id="KW-0732">Signal</keyword>
<dbReference type="SUPFAM" id="SSF53474">
    <property type="entry name" value="alpha/beta-Hydrolases"/>
    <property type="match status" value="1"/>
</dbReference>
<dbReference type="Pfam" id="PF00135">
    <property type="entry name" value="COesterase"/>
    <property type="match status" value="1"/>
</dbReference>